<accession>A0AC34GDV4</accession>
<proteinExistence type="predicted"/>
<evidence type="ECO:0000313" key="1">
    <source>
        <dbReference type="Proteomes" id="UP000887579"/>
    </source>
</evidence>
<dbReference type="Proteomes" id="UP000887579">
    <property type="component" value="Unplaced"/>
</dbReference>
<name>A0AC34GDV4_9BILA</name>
<evidence type="ECO:0000313" key="2">
    <source>
        <dbReference type="WBParaSite" id="ES5_v2.g27729.t1"/>
    </source>
</evidence>
<dbReference type="WBParaSite" id="ES5_v2.g27729.t1">
    <property type="protein sequence ID" value="ES5_v2.g27729.t1"/>
    <property type="gene ID" value="ES5_v2.g27729"/>
</dbReference>
<protein>
    <submittedName>
        <fullName evidence="2">Uncharacterized protein</fullName>
    </submittedName>
</protein>
<sequence length="146" mass="16507">MHKFGTKTTDVLEPDFLVQLKGSPAIYDLSFEPGNAYNEPIINKVKSLGSHVFIEISDCLIRKSMIDSQIDTIQEEINKTTSIRREFEKKTGDNFEIVDNRLQALALLMLHYCSGLQDCEDKMEADLCVTHSDSLIQEPTLPDIAE</sequence>
<organism evidence="1 2">
    <name type="scientific">Panagrolaimus sp. ES5</name>
    <dbReference type="NCBI Taxonomy" id="591445"/>
    <lineage>
        <taxon>Eukaryota</taxon>
        <taxon>Metazoa</taxon>
        <taxon>Ecdysozoa</taxon>
        <taxon>Nematoda</taxon>
        <taxon>Chromadorea</taxon>
        <taxon>Rhabditida</taxon>
        <taxon>Tylenchina</taxon>
        <taxon>Panagrolaimomorpha</taxon>
        <taxon>Panagrolaimoidea</taxon>
        <taxon>Panagrolaimidae</taxon>
        <taxon>Panagrolaimus</taxon>
    </lineage>
</organism>
<reference evidence="2" key="1">
    <citation type="submission" date="2022-11" db="UniProtKB">
        <authorList>
            <consortium name="WormBaseParasite"/>
        </authorList>
    </citation>
    <scope>IDENTIFICATION</scope>
</reference>